<gene>
    <name evidence="1" type="ORF">DSO57_1003451</name>
</gene>
<evidence type="ECO:0000313" key="2">
    <source>
        <dbReference type="Proteomes" id="UP001165960"/>
    </source>
</evidence>
<organism evidence="1 2">
    <name type="scientific">Entomophthora muscae</name>
    <dbReference type="NCBI Taxonomy" id="34485"/>
    <lineage>
        <taxon>Eukaryota</taxon>
        <taxon>Fungi</taxon>
        <taxon>Fungi incertae sedis</taxon>
        <taxon>Zoopagomycota</taxon>
        <taxon>Entomophthoromycotina</taxon>
        <taxon>Entomophthoromycetes</taxon>
        <taxon>Entomophthorales</taxon>
        <taxon>Entomophthoraceae</taxon>
        <taxon>Entomophthora</taxon>
    </lineage>
</organism>
<accession>A0ACC2UU78</accession>
<reference evidence="1" key="1">
    <citation type="submission" date="2022-04" db="EMBL/GenBank/DDBJ databases">
        <title>Genome of the entomopathogenic fungus Entomophthora muscae.</title>
        <authorList>
            <person name="Elya C."/>
            <person name="Lovett B.R."/>
            <person name="Lee E."/>
            <person name="Macias A.M."/>
            <person name="Hajek A.E."/>
            <person name="De Bivort B.L."/>
            <person name="Kasson M.T."/>
            <person name="De Fine Licht H.H."/>
            <person name="Stajich J.E."/>
        </authorList>
    </citation>
    <scope>NUCLEOTIDE SEQUENCE</scope>
    <source>
        <strain evidence="1">Berkeley</strain>
    </source>
</reference>
<name>A0ACC2UU78_9FUNG</name>
<comment type="caution">
    <text evidence="1">The sequence shown here is derived from an EMBL/GenBank/DDBJ whole genome shotgun (WGS) entry which is preliminary data.</text>
</comment>
<proteinExistence type="predicted"/>
<protein>
    <submittedName>
        <fullName evidence="1">Uncharacterized protein</fullName>
    </submittedName>
</protein>
<evidence type="ECO:0000313" key="1">
    <source>
        <dbReference type="EMBL" id="KAJ9090327.1"/>
    </source>
</evidence>
<dbReference type="EMBL" id="QTSX02000008">
    <property type="protein sequence ID" value="KAJ9090327.1"/>
    <property type="molecule type" value="Genomic_DNA"/>
</dbReference>
<keyword evidence="2" id="KW-1185">Reference proteome</keyword>
<sequence length="172" mass="19776">MLHYMAQKGLIFTLDDEEDGPASLTRWAYDIDDAPIKETIKKKTTECEKKRKTTRYSNKELPPKGTKDKIWFSEFPKATKALRTIQRKEEAIPCTNVTFKFQCRPGSTTKGGQLECAKLRANITELTDNNDITKLDDDKMPSIAKDFYINYLPKVQPATRQEENYSICKNPS</sequence>
<dbReference type="Proteomes" id="UP001165960">
    <property type="component" value="Unassembled WGS sequence"/>
</dbReference>